<gene>
    <name evidence="1" type="ORF">OWV82_002434</name>
</gene>
<name>A0ACC1Z240_MELAZ</name>
<protein>
    <submittedName>
        <fullName evidence="1">Non-specific serine/threonine protein kinase</fullName>
    </submittedName>
</protein>
<sequence>MVHDNELSHHSLTGGNKRLRSVGSWDNKSTSEYHMCMDQLQHLMGKARMLYEAKEQACEESSMNQQILLNEVQKRDSMIELLHKAKYEVEQRRQMEVYRLERELYFMGNLLDGYKKILKETRKEFAEYRARCPQLDEPLYKDVHGGAGLVLSSVELEKQQLKQEEEVRMNRLLIEKKVKDFEGGWISKFEAHKDTVQLMYNRLLDVENLVKSLKELLAKQKVTETSECAPNELSAEENLNYFG</sequence>
<evidence type="ECO:0000313" key="1">
    <source>
        <dbReference type="EMBL" id="KAJ4729699.1"/>
    </source>
</evidence>
<organism evidence="1 2">
    <name type="scientific">Melia azedarach</name>
    <name type="common">Chinaberry tree</name>
    <dbReference type="NCBI Taxonomy" id="155640"/>
    <lineage>
        <taxon>Eukaryota</taxon>
        <taxon>Viridiplantae</taxon>
        <taxon>Streptophyta</taxon>
        <taxon>Embryophyta</taxon>
        <taxon>Tracheophyta</taxon>
        <taxon>Spermatophyta</taxon>
        <taxon>Magnoliopsida</taxon>
        <taxon>eudicotyledons</taxon>
        <taxon>Gunneridae</taxon>
        <taxon>Pentapetalae</taxon>
        <taxon>rosids</taxon>
        <taxon>malvids</taxon>
        <taxon>Sapindales</taxon>
        <taxon>Meliaceae</taxon>
        <taxon>Melia</taxon>
    </lineage>
</organism>
<keyword evidence="1" id="KW-0808">Transferase</keyword>
<dbReference type="Proteomes" id="UP001164539">
    <property type="component" value="Chromosome 1"/>
</dbReference>
<keyword evidence="1" id="KW-0418">Kinase</keyword>
<keyword evidence="1" id="KW-0723">Serine/threonine-protein kinase</keyword>
<dbReference type="EMBL" id="CM051394">
    <property type="protein sequence ID" value="KAJ4729699.1"/>
    <property type="molecule type" value="Genomic_DNA"/>
</dbReference>
<keyword evidence="2" id="KW-1185">Reference proteome</keyword>
<proteinExistence type="predicted"/>
<comment type="caution">
    <text evidence="1">The sequence shown here is derived from an EMBL/GenBank/DDBJ whole genome shotgun (WGS) entry which is preliminary data.</text>
</comment>
<evidence type="ECO:0000313" key="2">
    <source>
        <dbReference type="Proteomes" id="UP001164539"/>
    </source>
</evidence>
<accession>A0ACC1Z240</accession>
<reference evidence="1 2" key="1">
    <citation type="journal article" date="2023" name="Science">
        <title>Complex scaffold remodeling in plant triterpene biosynthesis.</title>
        <authorList>
            <person name="De La Pena R."/>
            <person name="Hodgson H."/>
            <person name="Liu J.C."/>
            <person name="Stephenson M.J."/>
            <person name="Martin A.C."/>
            <person name="Owen C."/>
            <person name="Harkess A."/>
            <person name="Leebens-Mack J."/>
            <person name="Jimenez L.E."/>
            <person name="Osbourn A."/>
            <person name="Sattely E.S."/>
        </authorList>
    </citation>
    <scope>NUCLEOTIDE SEQUENCE [LARGE SCALE GENOMIC DNA]</scope>
    <source>
        <strain evidence="2">cv. JPN11</strain>
        <tissue evidence="1">Leaf</tissue>
    </source>
</reference>